<proteinExistence type="predicted"/>
<evidence type="ECO:0000313" key="2">
    <source>
        <dbReference type="EMBL" id="CAI6335224.1"/>
    </source>
</evidence>
<sequence>MVHDKNKVQLKINPEPFKPSHLSIPPSPFSPQTPLTNTINRPSTRRTKTYRRPATETPPPPLQWLWQCHQCHRSYSLGVTRRCLEDGHHFCAGTTTVKTWRKPLRARKFKRHRACASEFDYQGWKNWGRWRRSGRKDSIYDDDEDSSSSSSSTSSASPYSSSSASSGSEDAQSQGSQALQEKDCWNACDYPSECRWGKRFGVHTPTSATFPTFEIVSASSVSNAPPTSDPSPAAVTTTTATTKAVEGVLNPENYQPDLGKKPLKTDLWDALVASATRRKSVPPSSPLASVAEEPGVNDPSVVEKDRDGDVVMSCSEEQASSSQAFSPPATSALASLKGVFRRSSKIYSKSVRRGTEVKDAGLVDELTPLERVKSRDSGYHSNQDLF</sequence>
<accession>A0A9W4XKF4</accession>
<feature type="compositionally biased region" description="Low complexity" evidence="1">
    <location>
        <begin position="147"/>
        <end position="176"/>
    </location>
</feature>
<organism evidence="2 3">
    <name type="scientific">Periconia digitata</name>
    <dbReference type="NCBI Taxonomy" id="1303443"/>
    <lineage>
        <taxon>Eukaryota</taxon>
        <taxon>Fungi</taxon>
        <taxon>Dikarya</taxon>
        <taxon>Ascomycota</taxon>
        <taxon>Pezizomycotina</taxon>
        <taxon>Dothideomycetes</taxon>
        <taxon>Pleosporomycetidae</taxon>
        <taxon>Pleosporales</taxon>
        <taxon>Massarineae</taxon>
        <taxon>Periconiaceae</taxon>
        <taxon>Periconia</taxon>
    </lineage>
</organism>
<comment type="caution">
    <text evidence="2">The sequence shown here is derived from an EMBL/GenBank/DDBJ whole genome shotgun (WGS) entry which is preliminary data.</text>
</comment>
<dbReference type="EMBL" id="CAOQHR010000005">
    <property type="protein sequence ID" value="CAI6335224.1"/>
    <property type="molecule type" value="Genomic_DNA"/>
</dbReference>
<dbReference type="AlphaFoldDB" id="A0A9W4XKF4"/>
<reference evidence="2" key="1">
    <citation type="submission" date="2023-01" db="EMBL/GenBank/DDBJ databases">
        <authorList>
            <person name="Van Ghelder C."/>
            <person name="Rancurel C."/>
        </authorList>
    </citation>
    <scope>NUCLEOTIDE SEQUENCE</scope>
    <source>
        <strain evidence="2">CNCM I-4278</strain>
    </source>
</reference>
<feature type="compositionally biased region" description="Polar residues" evidence="1">
    <location>
        <begin position="32"/>
        <end position="42"/>
    </location>
</feature>
<protein>
    <submittedName>
        <fullName evidence="2">Uncharacterized protein</fullName>
    </submittedName>
</protein>
<evidence type="ECO:0000313" key="3">
    <source>
        <dbReference type="Proteomes" id="UP001152607"/>
    </source>
</evidence>
<gene>
    <name evidence="2" type="ORF">PDIGIT_LOCUS8303</name>
</gene>
<feature type="region of interest" description="Disordered" evidence="1">
    <location>
        <begin position="1"/>
        <end position="58"/>
    </location>
</feature>
<evidence type="ECO:0000256" key="1">
    <source>
        <dbReference type="SAM" id="MobiDB-lite"/>
    </source>
</evidence>
<dbReference type="OrthoDB" id="5396104at2759"/>
<name>A0A9W4XKF4_9PLEO</name>
<keyword evidence="3" id="KW-1185">Reference proteome</keyword>
<feature type="region of interest" description="Disordered" evidence="1">
    <location>
        <begin position="276"/>
        <end position="302"/>
    </location>
</feature>
<feature type="region of interest" description="Disordered" evidence="1">
    <location>
        <begin position="136"/>
        <end position="178"/>
    </location>
</feature>
<dbReference type="Proteomes" id="UP001152607">
    <property type="component" value="Unassembled WGS sequence"/>
</dbReference>